<evidence type="ECO:0008006" key="3">
    <source>
        <dbReference type="Google" id="ProtNLM"/>
    </source>
</evidence>
<protein>
    <recommendedName>
        <fullName evidence="3">Protein xylosyltransferase</fullName>
    </recommendedName>
</protein>
<name>A0AB34JSV8_PRYPA</name>
<proteinExistence type="predicted"/>
<gene>
    <name evidence="1" type="ORF">AB1Y20_019632</name>
</gene>
<sequence>MLHVYFHTNRPLRPPPNGSGFLATSGWSASPRLPRLRAEWACCIRAPWNLPQAFKYRWMLEQAERAAGARSAWLGLLSDGDVVFQCTAAEIMSRFARLGTPLVVGAERRWFPLPRDAADPFGPPANLSWREKYTLRRQRQFYPNSGLLLGTASGFRMLLRELERIPRFPCCAYHGESGGFQLDPCSSCRPPRAFPDPVPCVVDDQACLHVALAGARGSRQFVVDSEGKLFLNLHDLLPHELVARDGRVAFKKSAETPCVVHGNGGKDALLDLLPRAAGKRQGRHTKGSMISRDVVSWAPFL</sequence>
<dbReference type="Proteomes" id="UP001515480">
    <property type="component" value="Unassembled WGS sequence"/>
</dbReference>
<dbReference type="AlphaFoldDB" id="A0AB34JSV8"/>
<keyword evidence="2" id="KW-1185">Reference proteome</keyword>
<comment type="caution">
    <text evidence="1">The sequence shown here is derived from an EMBL/GenBank/DDBJ whole genome shotgun (WGS) entry which is preliminary data.</text>
</comment>
<evidence type="ECO:0000313" key="1">
    <source>
        <dbReference type="EMBL" id="KAL1524749.1"/>
    </source>
</evidence>
<organism evidence="1 2">
    <name type="scientific">Prymnesium parvum</name>
    <name type="common">Toxic golden alga</name>
    <dbReference type="NCBI Taxonomy" id="97485"/>
    <lineage>
        <taxon>Eukaryota</taxon>
        <taxon>Haptista</taxon>
        <taxon>Haptophyta</taxon>
        <taxon>Prymnesiophyceae</taxon>
        <taxon>Prymnesiales</taxon>
        <taxon>Prymnesiaceae</taxon>
        <taxon>Prymnesium</taxon>
    </lineage>
</organism>
<dbReference type="CDD" id="cd22997">
    <property type="entry name" value="GT_LH"/>
    <property type="match status" value="1"/>
</dbReference>
<reference evidence="1 2" key="1">
    <citation type="journal article" date="2024" name="Science">
        <title>Giant polyketide synthase enzymes in the biosynthesis of giant marine polyether toxins.</title>
        <authorList>
            <person name="Fallon T.R."/>
            <person name="Shende V.V."/>
            <person name="Wierzbicki I.H."/>
            <person name="Pendleton A.L."/>
            <person name="Watervoot N.F."/>
            <person name="Auber R.P."/>
            <person name="Gonzalez D.J."/>
            <person name="Wisecaver J.H."/>
            <person name="Moore B.S."/>
        </authorList>
    </citation>
    <scope>NUCLEOTIDE SEQUENCE [LARGE SCALE GENOMIC DNA]</scope>
    <source>
        <strain evidence="1 2">12B1</strain>
    </source>
</reference>
<evidence type="ECO:0000313" key="2">
    <source>
        <dbReference type="Proteomes" id="UP001515480"/>
    </source>
</evidence>
<accession>A0AB34JSV8</accession>
<dbReference type="EMBL" id="JBGBPQ010000005">
    <property type="protein sequence ID" value="KAL1524749.1"/>
    <property type="molecule type" value="Genomic_DNA"/>
</dbReference>